<dbReference type="Pfam" id="PF13450">
    <property type="entry name" value="NAD_binding_8"/>
    <property type="match status" value="1"/>
</dbReference>
<dbReference type="GO" id="GO:0016491">
    <property type="term" value="F:oxidoreductase activity"/>
    <property type="evidence" value="ECO:0007669"/>
    <property type="project" value="InterPro"/>
</dbReference>
<dbReference type="SUPFAM" id="SSF51905">
    <property type="entry name" value="FAD/NAD(P)-binding domain"/>
    <property type="match status" value="1"/>
</dbReference>
<dbReference type="HOGENOM" id="CLU_019722_4_2_9"/>
<feature type="domain" description="Amine oxidase" evidence="1">
    <location>
        <begin position="216"/>
        <end position="489"/>
    </location>
</feature>
<dbReference type="EMBL" id="CP001791">
    <property type="protein sequence ID" value="ADH99538.1"/>
    <property type="molecule type" value="Genomic_DNA"/>
</dbReference>
<dbReference type="PANTHER" id="PTHR46313:SF3">
    <property type="entry name" value="PROLYCOPENE ISOMERASE, CHLOROPLASTIC"/>
    <property type="match status" value="1"/>
</dbReference>
<organism evidence="2 3">
    <name type="scientific">Bacillus selenitireducens (strain ATCC 700615 / DSM 15326 / MLS10)</name>
    <dbReference type="NCBI Taxonomy" id="439292"/>
    <lineage>
        <taxon>Bacteria</taxon>
        <taxon>Bacillati</taxon>
        <taxon>Bacillota</taxon>
        <taxon>Bacilli</taxon>
        <taxon>Bacillales</taxon>
        <taxon>Bacillaceae</taxon>
        <taxon>Salisediminibacterium</taxon>
    </lineage>
</organism>
<dbReference type="OrthoDB" id="9789960at2"/>
<dbReference type="KEGG" id="bse:Bsel_2034"/>
<dbReference type="PANTHER" id="PTHR46313">
    <property type="match status" value="1"/>
</dbReference>
<dbReference type="InterPro" id="IPR002937">
    <property type="entry name" value="Amino_oxidase"/>
</dbReference>
<dbReference type="Proteomes" id="UP000000271">
    <property type="component" value="Chromosome"/>
</dbReference>
<dbReference type="Gene3D" id="3.50.50.60">
    <property type="entry name" value="FAD/NAD(P)-binding domain"/>
    <property type="match status" value="2"/>
</dbReference>
<keyword evidence="3" id="KW-1185">Reference proteome</keyword>
<evidence type="ECO:0000313" key="3">
    <source>
        <dbReference type="Proteomes" id="UP000000271"/>
    </source>
</evidence>
<dbReference type="Gene3D" id="3.90.660.50">
    <property type="match status" value="1"/>
</dbReference>
<protein>
    <submittedName>
        <fullName evidence="2">FAD dependent oxidoreductase</fullName>
    </submittedName>
</protein>
<dbReference type="InterPro" id="IPR045892">
    <property type="entry name" value="CrtISO-like"/>
</dbReference>
<dbReference type="STRING" id="439292.Bsel_2034"/>
<name>D6XUQ2_BACIE</name>
<gene>
    <name evidence="2" type="ordered locus">Bsel_2034</name>
</gene>
<sequence length="495" mass="55709">MTERVVIVGSGMAGLTAAALLTKEGYQVTLLEAAAEWGGCASKFQRKNFRFATGATLAMGYEKEGIHDRINRQLGIRIATKPLEEAMQVKIGGIDYPYYTSRSRLLKMWDDMEPEYAERIHRFYSDIWETGRVLANHMKYYPVIPPKNTVDIGAVLSGLSVGSIKLIPRLNQTLKQAVDKYNLNECKSFIHFIDGTLMDSMQTTHEDVSYLMGAAALNVYHEGSFYIEGGLYEQAEAYIQFIKEHGGKVLKPRRVREVLKHGEEWLIKDHRGNEYNADHVVLNTGLGQLKGLLSSDVYQELPDRVKSRTNYRMQWGAFTQYFAVEETCIPDNAASFYQIMVDPNLPAKEDNHFFVSLSGKNDEKRAPKGYRTITVSTHIDLRKWQTKQAYDHHSEKMKVAVAKELETLFPGFESALIQKESGGPIAWERFTFREKGGVGGFPMTKEFALWNAVSHRTPMKGLWLCGDNVFPGAGSIGAASSGVHAARSIARKRLV</sequence>
<reference evidence="2" key="1">
    <citation type="submission" date="2009-10" db="EMBL/GenBank/DDBJ databases">
        <title>Complete sequence of Bacillus selenitireducens MLS10.</title>
        <authorList>
            <consortium name="US DOE Joint Genome Institute"/>
            <person name="Lucas S."/>
            <person name="Copeland A."/>
            <person name="Lapidus A."/>
            <person name="Glavina del Rio T."/>
            <person name="Dalin E."/>
            <person name="Tice H."/>
            <person name="Bruce D."/>
            <person name="Goodwin L."/>
            <person name="Pitluck S."/>
            <person name="Sims D."/>
            <person name="Brettin T."/>
            <person name="Detter J.C."/>
            <person name="Han C."/>
            <person name="Larimer F."/>
            <person name="Land M."/>
            <person name="Hauser L."/>
            <person name="Kyrpides N."/>
            <person name="Ovchinnikova G."/>
            <person name="Stolz J."/>
        </authorList>
    </citation>
    <scope>NUCLEOTIDE SEQUENCE [LARGE SCALE GENOMIC DNA]</scope>
    <source>
        <strain evidence="2">MLS10</strain>
    </source>
</reference>
<dbReference type="Pfam" id="PF01593">
    <property type="entry name" value="Amino_oxidase"/>
    <property type="match status" value="1"/>
</dbReference>
<evidence type="ECO:0000313" key="2">
    <source>
        <dbReference type="EMBL" id="ADH99538.1"/>
    </source>
</evidence>
<proteinExistence type="predicted"/>
<accession>D6XUQ2</accession>
<dbReference type="RefSeq" id="WP_013172960.1">
    <property type="nucleotide sequence ID" value="NC_014219.1"/>
</dbReference>
<dbReference type="InterPro" id="IPR036188">
    <property type="entry name" value="FAD/NAD-bd_sf"/>
</dbReference>
<dbReference type="eggNOG" id="COG1233">
    <property type="taxonomic scope" value="Bacteria"/>
</dbReference>
<dbReference type="AlphaFoldDB" id="D6XUQ2"/>
<dbReference type="GO" id="GO:0016116">
    <property type="term" value="P:carotenoid metabolic process"/>
    <property type="evidence" value="ECO:0007669"/>
    <property type="project" value="InterPro"/>
</dbReference>
<evidence type="ECO:0000259" key="1">
    <source>
        <dbReference type="Pfam" id="PF01593"/>
    </source>
</evidence>